<protein>
    <submittedName>
        <fullName evidence="1">7537_t:CDS:1</fullName>
    </submittedName>
</protein>
<gene>
    <name evidence="1" type="ORF">DHETER_LOCUS6572</name>
</gene>
<comment type="caution">
    <text evidence="1">The sequence shown here is derived from an EMBL/GenBank/DDBJ whole genome shotgun (WGS) entry which is preliminary data.</text>
</comment>
<evidence type="ECO:0000313" key="1">
    <source>
        <dbReference type="EMBL" id="CAG8583526.1"/>
    </source>
</evidence>
<dbReference type="Proteomes" id="UP000789702">
    <property type="component" value="Unassembled WGS sequence"/>
</dbReference>
<proteinExistence type="predicted"/>
<evidence type="ECO:0000313" key="2">
    <source>
        <dbReference type="Proteomes" id="UP000789702"/>
    </source>
</evidence>
<reference evidence="1" key="1">
    <citation type="submission" date="2021-06" db="EMBL/GenBank/DDBJ databases">
        <authorList>
            <person name="Kallberg Y."/>
            <person name="Tangrot J."/>
            <person name="Rosling A."/>
        </authorList>
    </citation>
    <scope>NUCLEOTIDE SEQUENCE</scope>
    <source>
        <strain evidence="1">IL203A</strain>
    </source>
</reference>
<feature type="non-terminal residue" evidence="1">
    <location>
        <position position="99"/>
    </location>
</feature>
<dbReference type="EMBL" id="CAJVPU010008403">
    <property type="protein sequence ID" value="CAG8583526.1"/>
    <property type="molecule type" value="Genomic_DNA"/>
</dbReference>
<sequence>MDTIDIMDEINNFIIYIQSQLIFQRIFRLDINLYTQILQRTNNRRFITAYGLLKKQISEEGHLINVTDEQIINLSTNKIWRSLTPIEKSVFHTYATQIR</sequence>
<name>A0ACA9ME10_9GLOM</name>
<organism evidence="1 2">
    <name type="scientific">Dentiscutata heterogama</name>
    <dbReference type="NCBI Taxonomy" id="1316150"/>
    <lineage>
        <taxon>Eukaryota</taxon>
        <taxon>Fungi</taxon>
        <taxon>Fungi incertae sedis</taxon>
        <taxon>Mucoromycota</taxon>
        <taxon>Glomeromycotina</taxon>
        <taxon>Glomeromycetes</taxon>
        <taxon>Diversisporales</taxon>
        <taxon>Gigasporaceae</taxon>
        <taxon>Dentiscutata</taxon>
    </lineage>
</organism>
<accession>A0ACA9ME10</accession>
<keyword evidence="2" id="KW-1185">Reference proteome</keyword>